<evidence type="ECO:0000313" key="3">
    <source>
        <dbReference type="Proteomes" id="UP000008710"/>
    </source>
</evidence>
<evidence type="ECO:0000256" key="1">
    <source>
        <dbReference type="SAM" id="MobiDB-lite"/>
    </source>
</evidence>
<organism evidence="2 3">
    <name type="scientific">Rhodococcus jostii (strain RHA1)</name>
    <dbReference type="NCBI Taxonomy" id="101510"/>
    <lineage>
        <taxon>Bacteria</taxon>
        <taxon>Bacillati</taxon>
        <taxon>Actinomycetota</taxon>
        <taxon>Actinomycetes</taxon>
        <taxon>Mycobacteriales</taxon>
        <taxon>Nocardiaceae</taxon>
        <taxon>Rhodococcus</taxon>
    </lineage>
</organism>
<dbReference type="KEGG" id="rha:RHA1_ro03069"/>
<feature type="region of interest" description="Disordered" evidence="1">
    <location>
        <begin position="1"/>
        <end position="33"/>
    </location>
</feature>
<accession>Q0SC64</accession>
<protein>
    <submittedName>
        <fullName evidence="2">Uncharacterized protein</fullName>
    </submittedName>
</protein>
<reference evidence="3" key="1">
    <citation type="journal article" date="2006" name="Proc. Natl. Acad. Sci. U.S.A.">
        <title>The complete genome of Rhodococcus sp. RHA1 provides insights into a catabolic powerhouse.</title>
        <authorList>
            <person name="McLeod M.P."/>
            <person name="Warren R.L."/>
            <person name="Hsiao W.W.L."/>
            <person name="Araki N."/>
            <person name="Myhre M."/>
            <person name="Fernandes C."/>
            <person name="Miyazawa D."/>
            <person name="Wong W."/>
            <person name="Lillquist A.L."/>
            <person name="Wang D."/>
            <person name="Dosanjh M."/>
            <person name="Hara H."/>
            <person name="Petrescu A."/>
            <person name="Morin R.D."/>
            <person name="Yang G."/>
            <person name="Stott J.M."/>
            <person name="Schein J.E."/>
            <person name="Shin H."/>
            <person name="Smailus D."/>
            <person name="Siddiqui A.S."/>
            <person name="Marra M.A."/>
            <person name="Jones S.J.M."/>
            <person name="Holt R."/>
            <person name="Brinkman F.S.L."/>
            <person name="Miyauchi K."/>
            <person name="Fukuda M."/>
            <person name="Davies J.E."/>
            <person name="Mohn W.W."/>
            <person name="Eltis L.D."/>
        </authorList>
    </citation>
    <scope>NUCLEOTIDE SEQUENCE [LARGE SCALE GENOMIC DNA]</scope>
    <source>
        <strain evidence="3">RHA1</strain>
    </source>
</reference>
<dbReference type="HOGENOM" id="CLU_1757397_0_0_11"/>
<dbReference type="Proteomes" id="UP000008710">
    <property type="component" value="Chromosome"/>
</dbReference>
<name>Q0SC64_RHOJR</name>
<feature type="compositionally biased region" description="Basic and acidic residues" evidence="1">
    <location>
        <begin position="1"/>
        <end position="11"/>
    </location>
</feature>
<gene>
    <name evidence="2" type="ordered locus">RHA1_ro03069</name>
</gene>
<proteinExistence type="predicted"/>
<dbReference type="AlphaFoldDB" id="Q0SC64"/>
<evidence type="ECO:0000313" key="2">
    <source>
        <dbReference type="EMBL" id="ABG94872.1"/>
    </source>
</evidence>
<dbReference type="EMBL" id="CP000431">
    <property type="protein sequence ID" value="ABG94872.1"/>
    <property type="molecule type" value="Genomic_DNA"/>
</dbReference>
<sequence>MGSGLSRDRGGRTRSRSRSPKVGQAGFEARSVRVSPPMAQSSFDTSSIVTQTLAGFAPVASTYAAVSFFNSSRFASADWPGVWVTCNSGIACSLRVFVGERHSTNHFANRDQLIGGNRATAKGNSLEYRLKRLGCNEYDDTRFVCRVT</sequence>